<sequence>MYVLKTIVSWGWSPILITALAVLGFIYDWKIWAVVPVLIVILVIGLVVVAVRAREKKLELSSQRLRQLAGYFTRRFTGNSSLSIFAIINSLFKTEIPELWDWARACDMAQRIFNTWCNSFIDRVESDIRT</sequence>
<gene>
    <name evidence="5" type="ORF">S01H4_53790</name>
</gene>
<keyword evidence="1 4" id="KW-0812">Transmembrane</keyword>
<proteinExistence type="predicted"/>
<accession>X1CJ07</accession>
<keyword evidence="3 4" id="KW-0472">Membrane</keyword>
<evidence type="ECO:0000256" key="1">
    <source>
        <dbReference type="ARBA" id="ARBA00022692"/>
    </source>
</evidence>
<feature type="non-terminal residue" evidence="5">
    <location>
        <position position="130"/>
    </location>
</feature>
<evidence type="ECO:0000256" key="4">
    <source>
        <dbReference type="SAM" id="Phobius"/>
    </source>
</evidence>
<evidence type="ECO:0000256" key="3">
    <source>
        <dbReference type="ARBA" id="ARBA00023136"/>
    </source>
</evidence>
<protein>
    <submittedName>
        <fullName evidence="5">Uncharacterized protein</fullName>
    </submittedName>
</protein>
<dbReference type="GO" id="GO:0005524">
    <property type="term" value="F:ATP binding"/>
    <property type="evidence" value="ECO:0007669"/>
    <property type="project" value="InterPro"/>
</dbReference>
<keyword evidence="2 4" id="KW-1133">Transmembrane helix</keyword>
<feature type="transmembrane region" description="Helical" evidence="4">
    <location>
        <begin position="33"/>
        <end position="51"/>
    </location>
</feature>
<feature type="transmembrane region" description="Helical" evidence="4">
    <location>
        <begin position="7"/>
        <end position="27"/>
    </location>
</feature>
<reference evidence="5" key="1">
    <citation type="journal article" date="2014" name="Front. Microbiol.">
        <title>High frequency of phylogenetically diverse reductive dehalogenase-homologous genes in deep subseafloor sedimentary metagenomes.</title>
        <authorList>
            <person name="Kawai M."/>
            <person name="Futagami T."/>
            <person name="Toyoda A."/>
            <person name="Takaki Y."/>
            <person name="Nishi S."/>
            <person name="Hori S."/>
            <person name="Arai W."/>
            <person name="Tsubouchi T."/>
            <person name="Morono Y."/>
            <person name="Uchiyama I."/>
            <person name="Ito T."/>
            <person name="Fujiyama A."/>
            <person name="Inagaki F."/>
            <person name="Takami H."/>
        </authorList>
    </citation>
    <scope>NUCLEOTIDE SEQUENCE</scope>
    <source>
        <strain evidence="5">Expedition CK06-06</strain>
    </source>
</reference>
<dbReference type="GO" id="GO:0016020">
    <property type="term" value="C:membrane"/>
    <property type="evidence" value="ECO:0007669"/>
    <property type="project" value="InterPro"/>
</dbReference>
<dbReference type="AlphaFoldDB" id="X1CJ07"/>
<dbReference type="InterPro" id="IPR036640">
    <property type="entry name" value="ABC1_TM_sf"/>
</dbReference>
<comment type="caution">
    <text evidence="5">The sequence shown here is derived from an EMBL/GenBank/DDBJ whole genome shotgun (WGS) entry which is preliminary data.</text>
</comment>
<name>X1CJ07_9ZZZZ</name>
<dbReference type="SUPFAM" id="SSF90123">
    <property type="entry name" value="ABC transporter transmembrane region"/>
    <property type="match status" value="1"/>
</dbReference>
<dbReference type="EMBL" id="BART01030885">
    <property type="protein sequence ID" value="GAH08341.1"/>
    <property type="molecule type" value="Genomic_DNA"/>
</dbReference>
<evidence type="ECO:0000256" key="2">
    <source>
        <dbReference type="ARBA" id="ARBA00022989"/>
    </source>
</evidence>
<organism evidence="5">
    <name type="scientific">marine sediment metagenome</name>
    <dbReference type="NCBI Taxonomy" id="412755"/>
    <lineage>
        <taxon>unclassified sequences</taxon>
        <taxon>metagenomes</taxon>
        <taxon>ecological metagenomes</taxon>
    </lineage>
</organism>
<evidence type="ECO:0000313" key="5">
    <source>
        <dbReference type="EMBL" id="GAH08341.1"/>
    </source>
</evidence>